<sequence length="66" mass="7575">IKAKTSNNLVTNWSSVREKTGFLNIFGLVVLFSRWSFPWHCNGDANLVSGLQSRMWLNSRKELGVY</sequence>
<protein>
    <submittedName>
        <fullName evidence="2">Ovule protein</fullName>
    </submittedName>
</protein>
<keyword evidence="1" id="KW-1133">Transmembrane helix</keyword>
<name>A0A5K3G4M2_MESCO</name>
<keyword evidence="1" id="KW-0472">Membrane</keyword>
<evidence type="ECO:0000313" key="2">
    <source>
        <dbReference type="WBParaSite" id="MCU_014231-RA"/>
    </source>
</evidence>
<evidence type="ECO:0000256" key="1">
    <source>
        <dbReference type="SAM" id="Phobius"/>
    </source>
</evidence>
<dbReference type="WBParaSite" id="MCU_014231-RA">
    <property type="protein sequence ID" value="MCU_014231-RA"/>
    <property type="gene ID" value="MCU_014231"/>
</dbReference>
<dbReference type="AlphaFoldDB" id="A0A5K3G4M2"/>
<reference evidence="2" key="1">
    <citation type="submission" date="2019-11" db="UniProtKB">
        <authorList>
            <consortium name="WormBaseParasite"/>
        </authorList>
    </citation>
    <scope>IDENTIFICATION</scope>
</reference>
<feature type="transmembrane region" description="Helical" evidence="1">
    <location>
        <begin position="21"/>
        <end position="37"/>
    </location>
</feature>
<accession>A0A5K3G4M2</accession>
<proteinExistence type="predicted"/>
<organism evidence="2">
    <name type="scientific">Mesocestoides corti</name>
    <name type="common">Flatworm</name>
    <dbReference type="NCBI Taxonomy" id="53468"/>
    <lineage>
        <taxon>Eukaryota</taxon>
        <taxon>Metazoa</taxon>
        <taxon>Spiralia</taxon>
        <taxon>Lophotrochozoa</taxon>
        <taxon>Platyhelminthes</taxon>
        <taxon>Cestoda</taxon>
        <taxon>Eucestoda</taxon>
        <taxon>Cyclophyllidea</taxon>
        <taxon>Mesocestoididae</taxon>
        <taxon>Mesocestoides</taxon>
    </lineage>
</organism>
<keyword evidence="1" id="KW-0812">Transmembrane</keyword>